<dbReference type="Pfam" id="PF03704">
    <property type="entry name" value="BTAD"/>
    <property type="match status" value="1"/>
</dbReference>
<organism evidence="7 8">
    <name type="scientific">Halanaerobium saccharolyticum</name>
    <dbReference type="NCBI Taxonomy" id="43595"/>
    <lineage>
        <taxon>Bacteria</taxon>
        <taxon>Bacillati</taxon>
        <taxon>Bacillota</taxon>
        <taxon>Clostridia</taxon>
        <taxon>Halanaerobiales</taxon>
        <taxon>Halanaerobiaceae</taxon>
        <taxon>Halanaerobium</taxon>
    </lineage>
</organism>
<comment type="similarity">
    <text evidence="1">Belongs to the AfsR/DnrI/RedD regulatory family.</text>
</comment>
<dbReference type="Gene3D" id="1.10.10.10">
    <property type="entry name" value="Winged helix-like DNA-binding domain superfamily/Winged helix DNA-binding domain"/>
    <property type="match status" value="1"/>
</dbReference>
<reference evidence="7 8" key="1">
    <citation type="submission" date="2019-03" db="EMBL/GenBank/DDBJ databases">
        <title>Subsurface microbial communities from deep shales in Ohio and West Virginia, USA.</title>
        <authorList>
            <person name="Wrighton K."/>
        </authorList>
    </citation>
    <scope>NUCLEOTIDE SEQUENCE [LARGE SCALE GENOMIC DNA]</scope>
    <source>
        <strain evidence="7 8">MA284_T2</strain>
    </source>
</reference>
<dbReference type="InterPro" id="IPR036388">
    <property type="entry name" value="WH-like_DNA-bd_sf"/>
</dbReference>
<evidence type="ECO:0000313" key="8">
    <source>
        <dbReference type="Proteomes" id="UP000295064"/>
    </source>
</evidence>
<evidence type="ECO:0000259" key="6">
    <source>
        <dbReference type="SMART" id="SM01043"/>
    </source>
</evidence>
<dbReference type="Gene3D" id="1.25.40.10">
    <property type="entry name" value="Tetratricopeptide repeat domain"/>
    <property type="match status" value="1"/>
</dbReference>
<keyword evidence="3 7" id="KW-0238">DNA-binding</keyword>
<gene>
    <name evidence="7" type="ORF">DFR79_12739</name>
</gene>
<dbReference type="GO" id="GO:0006355">
    <property type="term" value="P:regulation of DNA-templated transcription"/>
    <property type="evidence" value="ECO:0007669"/>
    <property type="project" value="InterPro"/>
</dbReference>
<keyword evidence="2" id="KW-0805">Transcription regulation</keyword>
<feature type="domain" description="OmpR/PhoB-type" evidence="5">
    <location>
        <begin position="26"/>
        <end position="101"/>
    </location>
</feature>
<dbReference type="PANTHER" id="PTHR35807">
    <property type="entry name" value="TRANSCRIPTIONAL REGULATOR REDD-RELATED"/>
    <property type="match status" value="1"/>
</dbReference>
<dbReference type="InterPro" id="IPR051677">
    <property type="entry name" value="AfsR-DnrI-RedD_regulator"/>
</dbReference>
<dbReference type="RefSeq" id="WP_133515902.1">
    <property type="nucleotide sequence ID" value="NZ_SNWX01000027.1"/>
</dbReference>
<evidence type="ECO:0000256" key="3">
    <source>
        <dbReference type="ARBA" id="ARBA00023125"/>
    </source>
</evidence>
<accession>A0A4R6LI81</accession>
<keyword evidence="4" id="KW-0804">Transcription</keyword>
<evidence type="ECO:0000256" key="4">
    <source>
        <dbReference type="ARBA" id="ARBA00023163"/>
    </source>
</evidence>
<evidence type="ECO:0000313" key="7">
    <source>
        <dbReference type="EMBL" id="TDO83337.1"/>
    </source>
</evidence>
<dbReference type="SUPFAM" id="SSF46894">
    <property type="entry name" value="C-terminal effector domain of the bipartite response regulators"/>
    <property type="match status" value="1"/>
</dbReference>
<proteinExistence type="inferred from homology"/>
<evidence type="ECO:0000256" key="1">
    <source>
        <dbReference type="ARBA" id="ARBA00005820"/>
    </source>
</evidence>
<dbReference type="PANTHER" id="PTHR35807:SF1">
    <property type="entry name" value="TRANSCRIPTIONAL REGULATOR REDD"/>
    <property type="match status" value="1"/>
</dbReference>
<name>A0A4R6LI81_9FIRM</name>
<feature type="domain" description="Bacterial transcriptional activator" evidence="6">
    <location>
        <begin position="109"/>
        <end position="249"/>
    </location>
</feature>
<evidence type="ECO:0000256" key="2">
    <source>
        <dbReference type="ARBA" id="ARBA00023015"/>
    </source>
</evidence>
<dbReference type="InterPro" id="IPR011990">
    <property type="entry name" value="TPR-like_helical_dom_sf"/>
</dbReference>
<dbReference type="SMART" id="SM01043">
    <property type="entry name" value="BTAD"/>
    <property type="match status" value="1"/>
</dbReference>
<sequence length="378" mass="44733">MSELEKISFYGLGPFYYEYQGKRFDGSSWVSKRALYLLMYLLLAKDRNVAAEELVDVFWEESDLNDGKNKLYNTIYLLRKSLARDGIPKDIVESKNGGYSLNDAYPVKTDWNYFEKNAKKVIKGEELSLSEVEDLLSLYRGDFFPPLRYEGWTEIHREDYRELYLNLIENFTEKLFQEQRYRDAVNYLHKGIEYDPYRENFYLFYIKALVKLGRVAEAINSYKKCERILKEELDVFPGRSLKKEYHRIRMSQDLTEDIEVELNESPILGSGAMLCEMMVFKKIYELEIRHVKRLKKEFVLMTIDFNNVELKLPFQKAADKIGSMLRTGDVICVLNKKVYILLRDMSLVNSGIIMNRFNKFCEELELIKKPSIDIREVN</sequence>
<dbReference type="Proteomes" id="UP000295064">
    <property type="component" value="Unassembled WGS sequence"/>
</dbReference>
<dbReference type="InterPro" id="IPR016032">
    <property type="entry name" value="Sig_transdc_resp-reg_C-effctor"/>
</dbReference>
<comment type="caution">
    <text evidence="7">The sequence shown here is derived from an EMBL/GenBank/DDBJ whole genome shotgun (WGS) entry which is preliminary data.</text>
</comment>
<dbReference type="OrthoDB" id="142950at2"/>
<evidence type="ECO:0000259" key="5">
    <source>
        <dbReference type="SMART" id="SM00862"/>
    </source>
</evidence>
<dbReference type="GO" id="GO:0003677">
    <property type="term" value="F:DNA binding"/>
    <property type="evidence" value="ECO:0007669"/>
    <property type="project" value="UniProtKB-KW"/>
</dbReference>
<dbReference type="SMART" id="SM00862">
    <property type="entry name" value="Trans_reg_C"/>
    <property type="match status" value="1"/>
</dbReference>
<protein>
    <submittedName>
        <fullName evidence="7">DNA-binding SARP family transcriptional activator</fullName>
    </submittedName>
</protein>
<dbReference type="SUPFAM" id="SSF48452">
    <property type="entry name" value="TPR-like"/>
    <property type="match status" value="1"/>
</dbReference>
<dbReference type="EMBL" id="SNWX01000027">
    <property type="protein sequence ID" value="TDO83337.1"/>
    <property type="molecule type" value="Genomic_DNA"/>
</dbReference>
<dbReference type="InterPro" id="IPR005158">
    <property type="entry name" value="BTAD"/>
</dbReference>
<dbReference type="AlphaFoldDB" id="A0A4R6LI81"/>
<dbReference type="InterPro" id="IPR001867">
    <property type="entry name" value="OmpR/PhoB-type_DNA-bd"/>
</dbReference>
<dbReference type="GO" id="GO:0000160">
    <property type="term" value="P:phosphorelay signal transduction system"/>
    <property type="evidence" value="ECO:0007669"/>
    <property type="project" value="InterPro"/>
</dbReference>